<gene>
    <name evidence="1" type="ORF">Taro_018192</name>
</gene>
<evidence type="ECO:0000313" key="1">
    <source>
        <dbReference type="EMBL" id="MQL85681.1"/>
    </source>
</evidence>
<name>A0A843UQT6_COLES</name>
<dbReference type="Proteomes" id="UP000652761">
    <property type="component" value="Unassembled WGS sequence"/>
</dbReference>
<keyword evidence="2" id="KW-1185">Reference proteome</keyword>
<dbReference type="EMBL" id="NMUH01000842">
    <property type="protein sequence ID" value="MQL85681.1"/>
    <property type="molecule type" value="Genomic_DNA"/>
</dbReference>
<comment type="caution">
    <text evidence="1">The sequence shown here is derived from an EMBL/GenBank/DDBJ whole genome shotgun (WGS) entry which is preliminary data.</text>
</comment>
<dbReference type="AlphaFoldDB" id="A0A843UQT6"/>
<accession>A0A843UQT6</accession>
<reference evidence="1" key="1">
    <citation type="submission" date="2017-07" db="EMBL/GenBank/DDBJ databases">
        <title>Taro Niue Genome Assembly and Annotation.</title>
        <authorList>
            <person name="Atibalentja N."/>
            <person name="Keating K."/>
            <person name="Fields C.J."/>
        </authorList>
    </citation>
    <scope>NUCLEOTIDE SEQUENCE</scope>
    <source>
        <strain evidence="1">Niue_2</strain>
        <tissue evidence="1">Leaf</tissue>
    </source>
</reference>
<proteinExistence type="predicted"/>
<sequence length="72" mass="8163">MGLKRSNLTHPDLFGRNARTVGEGEGEVEPWGKYNFPRRPAAIRSRSLALRRDPFPTLVRLSSCPGIFRIQI</sequence>
<protein>
    <submittedName>
        <fullName evidence="1">Uncharacterized protein</fullName>
    </submittedName>
</protein>
<organism evidence="1 2">
    <name type="scientific">Colocasia esculenta</name>
    <name type="common">Wild taro</name>
    <name type="synonym">Arum esculentum</name>
    <dbReference type="NCBI Taxonomy" id="4460"/>
    <lineage>
        <taxon>Eukaryota</taxon>
        <taxon>Viridiplantae</taxon>
        <taxon>Streptophyta</taxon>
        <taxon>Embryophyta</taxon>
        <taxon>Tracheophyta</taxon>
        <taxon>Spermatophyta</taxon>
        <taxon>Magnoliopsida</taxon>
        <taxon>Liliopsida</taxon>
        <taxon>Araceae</taxon>
        <taxon>Aroideae</taxon>
        <taxon>Colocasieae</taxon>
        <taxon>Colocasia</taxon>
    </lineage>
</organism>
<evidence type="ECO:0000313" key="2">
    <source>
        <dbReference type="Proteomes" id="UP000652761"/>
    </source>
</evidence>